<evidence type="ECO:0000313" key="1">
    <source>
        <dbReference type="EMBL" id="SMB88469.1"/>
    </source>
</evidence>
<organism evidence="1 2">
    <name type="scientific">Deinococcus hopiensis KR-140</name>
    <dbReference type="NCBI Taxonomy" id="695939"/>
    <lineage>
        <taxon>Bacteria</taxon>
        <taxon>Thermotogati</taxon>
        <taxon>Deinococcota</taxon>
        <taxon>Deinococci</taxon>
        <taxon>Deinococcales</taxon>
        <taxon>Deinococcaceae</taxon>
        <taxon>Deinococcus</taxon>
    </lineage>
</organism>
<dbReference type="PANTHER" id="PTHR11669:SF8">
    <property type="entry name" value="DNA POLYMERASE III SUBUNIT DELTA"/>
    <property type="match status" value="1"/>
</dbReference>
<dbReference type="Pfam" id="PF13177">
    <property type="entry name" value="DNA_pol3_delta2"/>
    <property type="match status" value="1"/>
</dbReference>
<dbReference type="AlphaFoldDB" id="A0A1W1V4X9"/>
<name>A0A1W1V4X9_9DEIO</name>
<dbReference type="Proteomes" id="UP000192582">
    <property type="component" value="Unassembled WGS sequence"/>
</dbReference>
<gene>
    <name evidence="1" type="ORF">SAMN00790413_00059</name>
</gene>
<dbReference type="PANTHER" id="PTHR11669">
    <property type="entry name" value="REPLICATION FACTOR C / DNA POLYMERASE III GAMMA-TAU SUBUNIT"/>
    <property type="match status" value="1"/>
</dbReference>
<proteinExistence type="predicted"/>
<dbReference type="EMBL" id="FWWU01000009">
    <property type="protein sequence ID" value="SMB88469.1"/>
    <property type="molecule type" value="Genomic_DNA"/>
</dbReference>
<dbReference type="Gene3D" id="3.40.50.300">
    <property type="entry name" value="P-loop containing nucleotide triphosphate hydrolases"/>
    <property type="match status" value="1"/>
</dbReference>
<sequence>MTAALLHGPLLEQTGSFRGNALLLTGPAQVGKRDVALAVAAQHNCSGTRGVYGEACGTCPSCRALAMGAHPDLLTVEPRATTTTGKAARRKIIPIGVILAGRDKNREYETHVFEFLEVRPTFRRRVVVVAGAEYLGPEAANALLKLVEEPPHGALFVFLAEDLRAVLPTIVSRSARLGVMPAPDRALERALTLAGEAADPELIAFAAGRAGVMAEREAVRGALTDAREFTDTLESGLLPALDAAGALEKNWDATWHPEALRFIWRARPPHERARADAALEALRAALEAYANPSLSFQVFALRVREAFGLG</sequence>
<dbReference type="SUPFAM" id="SSF52540">
    <property type="entry name" value="P-loop containing nucleoside triphosphate hydrolases"/>
    <property type="match status" value="1"/>
</dbReference>
<dbReference type="STRING" id="695939.SAMN00790413_00059"/>
<dbReference type="InterPro" id="IPR027417">
    <property type="entry name" value="P-loop_NTPase"/>
</dbReference>
<dbReference type="RefSeq" id="WP_084047804.1">
    <property type="nucleotide sequence ID" value="NZ_FWWU01000009.1"/>
</dbReference>
<evidence type="ECO:0000313" key="2">
    <source>
        <dbReference type="Proteomes" id="UP000192582"/>
    </source>
</evidence>
<keyword evidence="2" id="KW-1185">Reference proteome</keyword>
<dbReference type="InterPro" id="IPR050238">
    <property type="entry name" value="DNA_Rep/Repair_Clamp_Loader"/>
</dbReference>
<dbReference type="GO" id="GO:0006261">
    <property type="term" value="P:DNA-templated DNA replication"/>
    <property type="evidence" value="ECO:0007669"/>
    <property type="project" value="TreeGrafter"/>
</dbReference>
<protein>
    <submittedName>
        <fullName evidence="1">DNA polymerase III, delta subunit</fullName>
    </submittedName>
</protein>
<reference evidence="1 2" key="1">
    <citation type="submission" date="2017-04" db="EMBL/GenBank/DDBJ databases">
        <authorList>
            <person name="Afonso C.L."/>
            <person name="Miller P.J."/>
            <person name="Scott M.A."/>
            <person name="Spackman E."/>
            <person name="Goraichik I."/>
            <person name="Dimitrov K.M."/>
            <person name="Suarez D.L."/>
            <person name="Swayne D.E."/>
        </authorList>
    </citation>
    <scope>NUCLEOTIDE SEQUENCE [LARGE SCALE GENOMIC DNA]</scope>
    <source>
        <strain evidence="1 2">KR-140</strain>
    </source>
</reference>
<accession>A0A1W1V4X9</accession>